<gene>
    <name evidence="1" type="ORF">GQF02_01690</name>
</gene>
<reference evidence="1 2" key="1">
    <citation type="submission" date="2019-12" db="EMBL/GenBank/DDBJ databases">
        <title>Neisseriaceae gen. nov. sp. Genome sequencing and assembly.</title>
        <authorList>
            <person name="Liu Z."/>
            <person name="Li A."/>
        </authorList>
    </citation>
    <scope>NUCLEOTIDE SEQUENCE [LARGE SCALE GENOMIC DNA]</scope>
    <source>
        <strain evidence="1 2">B2N2-7</strain>
    </source>
</reference>
<keyword evidence="2" id="KW-1185">Reference proteome</keyword>
<protein>
    <submittedName>
        <fullName evidence="1">Uncharacterized protein</fullName>
    </submittedName>
</protein>
<dbReference type="AlphaFoldDB" id="A0A845BG33"/>
<dbReference type="RefSeq" id="WP_160794374.1">
    <property type="nucleotide sequence ID" value="NZ_WSSB01000001.1"/>
</dbReference>
<organism evidence="1 2">
    <name type="scientific">Craterilacuibacter sinensis</name>
    <dbReference type="NCBI Taxonomy" id="2686017"/>
    <lineage>
        <taxon>Bacteria</taxon>
        <taxon>Pseudomonadati</taxon>
        <taxon>Pseudomonadota</taxon>
        <taxon>Betaproteobacteria</taxon>
        <taxon>Neisseriales</taxon>
        <taxon>Neisseriaceae</taxon>
        <taxon>Craterilacuibacter</taxon>
    </lineage>
</organism>
<dbReference type="Proteomes" id="UP000467214">
    <property type="component" value="Unassembled WGS sequence"/>
</dbReference>
<evidence type="ECO:0000313" key="2">
    <source>
        <dbReference type="Proteomes" id="UP000467214"/>
    </source>
</evidence>
<name>A0A845BG33_9NEIS</name>
<comment type="caution">
    <text evidence="1">The sequence shown here is derived from an EMBL/GenBank/DDBJ whole genome shotgun (WGS) entry which is preliminary data.</text>
</comment>
<dbReference type="EMBL" id="WSSB01000001">
    <property type="protein sequence ID" value="MXR35707.1"/>
    <property type="molecule type" value="Genomic_DNA"/>
</dbReference>
<proteinExistence type="predicted"/>
<accession>A0A845BG33</accession>
<evidence type="ECO:0000313" key="1">
    <source>
        <dbReference type="EMBL" id="MXR35707.1"/>
    </source>
</evidence>
<sequence length="51" mass="5517">MIWLKLFWLLSGLFLLDAGKMSGISPGIACAIAPAFGVESPATEFCQRETK</sequence>